<gene>
    <name evidence="1" type="ORF">SAMN05443669_100426</name>
</gene>
<protein>
    <submittedName>
        <fullName evidence="1">Uncharacterized protein</fullName>
    </submittedName>
</protein>
<sequence>MSIKRALSLAKAVQKGVSHLQDELGLKDDFNNNLCIFGTYKI</sequence>
<dbReference type="STRING" id="69322.SAMN05443669_100426"/>
<dbReference type="EMBL" id="FRBU01000004">
    <property type="protein sequence ID" value="SHL22276.1"/>
    <property type="molecule type" value="Genomic_DNA"/>
</dbReference>
<evidence type="ECO:0000313" key="1">
    <source>
        <dbReference type="EMBL" id="SHL22276.1"/>
    </source>
</evidence>
<dbReference type="AlphaFoldDB" id="A0A1M6YVI0"/>
<keyword evidence="2" id="KW-1185">Reference proteome</keyword>
<organism evidence="1 2">
    <name type="scientific">Flavobacterium xanthum</name>
    <dbReference type="NCBI Taxonomy" id="69322"/>
    <lineage>
        <taxon>Bacteria</taxon>
        <taxon>Pseudomonadati</taxon>
        <taxon>Bacteroidota</taxon>
        <taxon>Flavobacteriia</taxon>
        <taxon>Flavobacteriales</taxon>
        <taxon>Flavobacteriaceae</taxon>
        <taxon>Flavobacterium</taxon>
    </lineage>
</organism>
<accession>A0A1M6YVI0</accession>
<proteinExistence type="predicted"/>
<dbReference type="Proteomes" id="UP000184260">
    <property type="component" value="Unassembled WGS sequence"/>
</dbReference>
<name>A0A1M6YVI0_9FLAO</name>
<evidence type="ECO:0000313" key="2">
    <source>
        <dbReference type="Proteomes" id="UP000184260"/>
    </source>
</evidence>
<reference evidence="2" key="1">
    <citation type="submission" date="2016-11" db="EMBL/GenBank/DDBJ databases">
        <authorList>
            <person name="Varghese N."/>
            <person name="Submissions S."/>
        </authorList>
    </citation>
    <scope>NUCLEOTIDE SEQUENCE [LARGE SCALE GENOMIC DNA]</scope>
    <source>
        <strain evidence="2">DSM 3661</strain>
    </source>
</reference>